<evidence type="ECO:0000256" key="1">
    <source>
        <dbReference type="ARBA" id="ARBA00022679"/>
    </source>
</evidence>
<comment type="caution">
    <text evidence="14">The sequence shown here is derived from an EMBL/GenBank/DDBJ whole genome shotgun (WGS) entry which is preliminary data.</text>
</comment>
<dbReference type="InterPro" id="IPR048446">
    <property type="entry name" value="DncV_C"/>
</dbReference>
<keyword evidence="5" id="KW-0067">ATP-binding</keyword>
<reference evidence="14" key="1">
    <citation type="journal article" date="2019" name="Nat. Med.">
        <title>A library of human gut bacterial isolates paired with longitudinal multiomics data enables mechanistic microbiome research.</title>
        <authorList>
            <person name="Poyet M."/>
            <person name="Groussin M."/>
            <person name="Gibbons S.M."/>
            <person name="Avila-Pacheco J."/>
            <person name="Jiang X."/>
            <person name="Kearney S.M."/>
            <person name="Perrotta A.R."/>
            <person name="Berdy B."/>
            <person name="Zhao S."/>
            <person name="Lieberman T.D."/>
            <person name="Swanson P.K."/>
            <person name="Smith M."/>
            <person name="Roesemann S."/>
            <person name="Alexander J.E."/>
            <person name="Rich S.A."/>
            <person name="Livny J."/>
            <person name="Vlamakis H."/>
            <person name="Clish C."/>
            <person name="Bullock K."/>
            <person name="Deik A."/>
            <person name="Scott J."/>
            <person name="Pierce K.A."/>
            <person name="Xavier R.J."/>
            <person name="Alm E.J."/>
        </authorList>
    </citation>
    <scope>NUCLEOTIDE SEQUENCE</scope>
    <source>
        <strain evidence="14">BIOML-A4</strain>
    </source>
</reference>
<keyword evidence="6" id="KW-0460">Magnesium</keyword>
<evidence type="ECO:0000259" key="12">
    <source>
        <dbReference type="Pfam" id="PF21654"/>
    </source>
</evidence>
<evidence type="ECO:0000256" key="3">
    <source>
        <dbReference type="ARBA" id="ARBA00022723"/>
    </source>
</evidence>
<evidence type="ECO:0000256" key="10">
    <source>
        <dbReference type="ARBA" id="ARBA00044145"/>
    </source>
</evidence>
<keyword evidence="3" id="KW-0479">Metal-binding</keyword>
<dbReference type="GO" id="GO:0140701">
    <property type="term" value="F:3',3'-cyclic GMP-AMP synthase activity"/>
    <property type="evidence" value="ECO:0007669"/>
    <property type="project" value="InterPro"/>
</dbReference>
<evidence type="ECO:0000259" key="13">
    <source>
        <dbReference type="Pfam" id="PF21713"/>
    </source>
</evidence>
<proteinExistence type="predicted"/>
<evidence type="ECO:0000256" key="11">
    <source>
        <dbReference type="ARBA" id="ARBA00048304"/>
    </source>
</evidence>
<evidence type="ECO:0000256" key="9">
    <source>
        <dbReference type="ARBA" id="ARBA00023134"/>
    </source>
</evidence>
<protein>
    <recommendedName>
        <fullName evidence="10">Cyclic GMP-AMP synthase</fullName>
    </recommendedName>
</protein>
<keyword evidence="2" id="KW-0548">Nucleotidyltransferase</keyword>
<evidence type="ECO:0000256" key="8">
    <source>
        <dbReference type="ARBA" id="ARBA00023118"/>
    </source>
</evidence>
<dbReference type="GO" id="GO:0005525">
    <property type="term" value="F:GTP binding"/>
    <property type="evidence" value="ECO:0007669"/>
    <property type="project" value="UniProtKB-KW"/>
</dbReference>
<dbReference type="AlphaFoldDB" id="A0A6G1ZH45"/>
<dbReference type="GO" id="GO:0009117">
    <property type="term" value="P:nucleotide metabolic process"/>
    <property type="evidence" value="ECO:0007669"/>
    <property type="project" value="UniProtKB-KW"/>
</dbReference>
<dbReference type="EMBL" id="WKLP01000028">
    <property type="protein sequence ID" value="MRY13249.1"/>
    <property type="molecule type" value="Genomic_DNA"/>
</dbReference>
<feature type="domain" description="Cyclic GMP-AMP synthase DncV-like nucleotidyltransferase" evidence="12">
    <location>
        <begin position="48"/>
        <end position="134"/>
    </location>
</feature>
<keyword evidence="7" id="KW-0546">Nucleotide metabolism</keyword>
<evidence type="ECO:0000256" key="5">
    <source>
        <dbReference type="ARBA" id="ARBA00022840"/>
    </source>
</evidence>
<comment type="catalytic activity">
    <reaction evidence="11">
        <text>GTP + ATP = 3',3'-cGAMP + 2 diphosphate</text>
        <dbReference type="Rhea" id="RHEA:35647"/>
        <dbReference type="ChEBI" id="CHEBI:30616"/>
        <dbReference type="ChEBI" id="CHEBI:33019"/>
        <dbReference type="ChEBI" id="CHEBI:37565"/>
        <dbReference type="ChEBI" id="CHEBI:71501"/>
    </reaction>
    <physiologicalReaction direction="left-to-right" evidence="11">
        <dbReference type="Rhea" id="RHEA:35648"/>
    </physiologicalReaction>
</comment>
<dbReference type="InterPro" id="IPR048445">
    <property type="entry name" value="DncV-like_NTFase"/>
</dbReference>
<evidence type="ECO:0000256" key="2">
    <source>
        <dbReference type="ARBA" id="ARBA00022695"/>
    </source>
</evidence>
<dbReference type="GO" id="GO:0051607">
    <property type="term" value="P:defense response to virus"/>
    <property type="evidence" value="ECO:0007669"/>
    <property type="project" value="UniProtKB-KW"/>
</dbReference>
<accession>A0A6G1ZH45</accession>
<dbReference type="InterPro" id="IPR047805">
    <property type="entry name" value="GAMP_synthase"/>
</dbReference>
<dbReference type="Pfam" id="PF21654">
    <property type="entry name" value="DncV-like_NTFase"/>
    <property type="match status" value="1"/>
</dbReference>
<keyword evidence="4" id="KW-0547">Nucleotide-binding</keyword>
<organism evidence="14">
    <name type="scientific">Parabacteroides goldsteinii</name>
    <dbReference type="NCBI Taxonomy" id="328812"/>
    <lineage>
        <taxon>Bacteria</taxon>
        <taxon>Pseudomonadati</taxon>
        <taxon>Bacteroidota</taxon>
        <taxon>Bacteroidia</taxon>
        <taxon>Bacteroidales</taxon>
        <taxon>Tannerellaceae</taxon>
        <taxon>Parabacteroides</taxon>
    </lineage>
</organism>
<name>A0A6G1ZH45_9BACT</name>
<dbReference type="GO" id="GO:0005524">
    <property type="term" value="F:ATP binding"/>
    <property type="evidence" value="ECO:0007669"/>
    <property type="project" value="UniProtKB-KW"/>
</dbReference>
<gene>
    <name evidence="14" type="ORF">GKE01_17540</name>
</gene>
<keyword evidence="1" id="KW-0808">Transferase</keyword>
<keyword evidence="9" id="KW-0342">GTP-binding</keyword>
<dbReference type="NCBIfam" id="NF041078">
    <property type="entry name" value="cGAS"/>
    <property type="match status" value="1"/>
</dbReference>
<evidence type="ECO:0000256" key="7">
    <source>
        <dbReference type="ARBA" id="ARBA00023080"/>
    </source>
</evidence>
<evidence type="ECO:0000256" key="6">
    <source>
        <dbReference type="ARBA" id="ARBA00022842"/>
    </source>
</evidence>
<evidence type="ECO:0000313" key="14">
    <source>
        <dbReference type="EMBL" id="MRY13249.1"/>
    </source>
</evidence>
<feature type="domain" description="Cyclic GMP-AMP synthase C-terminal" evidence="13">
    <location>
        <begin position="172"/>
        <end position="296"/>
    </location>
</feature>
<dbReference type="GO" id="GO:0046872">
    <property type="term" value="F:metal ion binding"/>
    <property type="evidence" value="ECO:0007669"/>
    <property type="project" value="UniProtKB-KW"/>
</dbReference>
<keyword evidence="8" id="KW-0051">Antiviral defense</keyword>
<evidence type="ECO:0000256" key="4">
    <source>
        <dbReference type="ARBA" id="ARBA00022741"/>
    </source>
</evidence>
<dbReference type="RefSeq" id="WP_007655415.1">
    <property type="nucleotide sequence ID" value="NZ_CAJSYT010000013.1"/>
</dbReference>
<dbReference type="Pfam" id="PF21713">
    <property type="entry name" value="DncV_C"/>
    <property type="match status" value="1"/>
</dbReference>
<sequence length="322" mass="37930">MANNHEQFIAFNKTINSNKRATLKKNRDALRERIKNYFSREYPDEIQPKFHWQGSYAMHTILNPLKDENNLGVYDLDDGVYFIGKSEDERHSVQWYHDRIYEAVDGHTSIKPDDNKPCITVNYGDGHHIDLPIYFMVEGDKHPLLAHKTKSWLDTDPRELLNWFNGRDEHPQLRRIVRYLKAWCEYIRFKKEIKMPTGCSLTMLAVKNFKSNERDDIAMKNILVAIHNSLSSKFECLRPTFPKNEDLFEEYSETRKNNFMQELKSFRGDAERAIESKNPHEACMKWQKHFGDRFSCSTAKDEDEDAQTKSFSGTINTNSRFA</sequence>